<dbReference type="InterPro" id="IPR011050">
    <property type="entry name" value="Pectin_lyase_fold/virulence"/>
</dbReference>
<name>A0A2N4U661_9BURK</name>
<keyword evidence="3" id="KW-1185">Reference proteome</keyword>
<dbReference type="Proteomes" id="UP000234190">
    <property type="component" value="Unassembled WGS sequence"/>
</dbReference>
<reference evidence="2 3" key="1">
    <citation type="submission" date="2017-10" db="EMBL/GenBank/DDBJ databases">
        <title>Two draft genome sequences of Pusillimonas sp. strains isolated from a nitrate- and radionuclide-contaminated groundwater in Russia.</title>
        <authorList>
            <person name="Grouzdev D.S."/>
            <person name="Tourova T.P."/>
            <person name="Goeva M.A."/>
            <person name="Babich T.L."/>
            <person name="Sokolova D.S."/>
            <person name="Abdullin R."/>
            <person name="Poltaraus A.B."/>
            <person name="Toshchakov S.V."/>
            <person name="Nazina T.N."/>
        </authorList>
    </citation>
    <scope>NUCLEOTIDE SEQUENCE [LARGE SCALE GENOMIC DNA]</scope>
    <source>
        <strain evidence="2 3">JR1/69-3-13</strain>
    </source>
</reference>
<dbReference type="EMBL" id="PDNW01000005">
    <property type="protein sequence ID" value="PLC50483.1"/>
    <property type="molecule type" value="Genomic_DNA"/>
</dbReference>
<dbReference type="Pfam" id="PF03797">
    <property type="entry name" value="Autotransporter"/>
    <property type="match status" value="1"/>
</dbReference>
<evidence type="ECO:0000313" key="2">
    <source>
        <dbReference type="EMBL" id="PLC50483.1"/>
    </source>
</evidence>
<dbReference type="GO" id="GO:0019867">
    <property type="term" value="C:outer membrane"/>
    <property type="evidence" value="ECO:0007669"/>
    <property type="project" value="InterPro"/>
</dbReference>
<protein>
    <submittedName>
        <fullName evidence="2">Autotransporter domain-containing protein</fullName>
    </submittedName>
</protein>
<dbReference type="PROSITE" id="PS51208">
    <property type="entry name" value="AUTOTRANSPORTER"/>
    <property type="match status" value="1"/>
</dbReference>
<evidence type="ECO:0000259" key="1">
    <source>
        <dbReference type="PROSITE" id="PS51208"/>
    </source>
</evidence>
<organism evidence="2 3">
    <name type="scientific">Pollutimonas subterranea</name>
    <dbReference type="NCBI Taxonomy" id="2045210"/>
    <lineage>
        <taxon>Bacteria</taxon>
        <taxon>Pseudomonadati</taxon>
        <taxon>Pseudomonadota</taxon>
        <taxon>Betaproteobacteria</taxon>
        <taxon>Burkholderiales</taxon>
        <taxon>Alcaligenaceae</taxon>
        <taxon>Pollutimonas</taxon>
    </lineage>
</organism>
<dbReference type="Gene3D" id="2.40.128.130">
    <property type="entry name" value="Autotransporter beta-domain"/>
    <property type="match status" value="1"/>
</dbReference>
<dbReference type="OrthoDB" id="1393129at2"/>
<dbReference type="AlphaFoldDB" id="A0A2N4U661"/>
<comment type="caution">
    <text evidence="2">The sequence shown here is derived from an EMBL/GenBank/DDBJ whole genome shotgun (WGS) entry which is preliminary data.</text>
</comment>
<dbReference type="InterPro" id="IPR005546">
    <property type="entry name" value="Autotransporte_beta"/>
</dbReference>
<evidence type="ECO:0000313" key="3">
    <source>
        <dbReference type="Proteomes" id="UP000234190"/>
    </source>
</evidence>
<feature type="domain" description="Autotransporter" evidence="1">
    <location>
        <begin position="836"/>
        <end position="1124"/>
    </location>
</feature>
<dbReference type="InterPro" id="IPR006315">
    <property type="entry name" value="OM_autotransptr_brl_dom"/>
</dbReference>
<accession>A0A2N4U661</accession>
<dbReference type="SMART" id="SM00869">
    <property type="entry name" value="Autotransporter"/>
    <property type="match status" value="1"/>
</dbReference>
<dbReference type="InterPro" id="IPR036709">
    <property type="entry name" value="Autotransporte_beta_dom_sf"/>
</dbReference>
<dbReference type="NCBIfam" id="TIGR01414">
    <property type="entry name" value="autotrans_barl"/>
    <property type="match status" value="1"/>
</dbReference>
<dbReference type="SUPFAM" id="SSF51126">
    <property type="entry name" value="Pectin lyase-like"/>
    <property type="match status" value="1"/>
</dbReference>
<dbReference type="SUPFAM" id="SSF103515">
    <property type="entry name" value="Autotransporter"/>
    <property type="match status" value="1"/>
</dbReference>
<gene>
    <name evidence="2" type="ORF">CR159_08545</name>
</gene>
<proteinExistence type="predicted"/>
<sequence>MVKIGLNQTTSDSIELSVNLTIFALAIPLALVATSSHAIEERLVHSPTGTAVFKVRFFDTGDGAFMPDWPEDLQSTWNLDAKQKGKIESSISYWAEIIKPEPGQLPAIINVGTFNQANASGTSTPLTDEDGGIAITQIQAALMGEDADELTFGSHAQFVMGKLDFDTIDYVPAQLPRPDGQADLVGVAFHELAHGLGVLDFAQDSDGPGTPRFADALGSWSRGLRDDNGNPSRPGQAILCSLCDNPYEADAFDVRKDEAHFTGKNISEVLAGALPGVPVKVLGHSPRGDSGIDDNYMSHSELKNSMMSHQTYRNYSTFMEAELAAMQDLGYNIDRRNFFGHSVYGNGQHLVNNNGFFQRNREGTAYLSGQYNTATLGLGLHVYGDHNTIFQQADLLSKGAGGAGIRVDGQANDITIPSGTRVHADGLNGRGVMFAYGKGHNLILRGDVQALGDMGIGASFDFGNNPLSNDTEYRGSYIHSSRGQALPLLDELNGALVESFDLTGRIAGKAQAIYMSRNALVKHINVMNGAQIEGDIRSDYAQADATGKARLSQLSFGQLADANGRATGQTDAGFRWRYDGNIKGLDNIVLAPMGGTTTLNGQHEVHGVNVGPAATLDGNGHYVLKSGSSFINNGTLSPGNSIGRIDIAGDYQQGGTGILRMDVNGAQEHDTLAVTGNAGLNGQLTLTPQPGDWYSQSWSLRSSDLVQAGSVDGAFKTLIVELSSPTLSVGTQRLDASSFEVRIGREENAYSQYATNDNAAAAGRALYQLASTSGTNTRPLLQSLDFSANDGTGVARALDQLTPAGYSAMVASSLNREQQIGGIVSGRATRYTPGALSPDQWTAFAVPFGGSTWQDTQGSMVGYDSSSYGVVFGTEKHSTNNTAWKFGAYGAVSGQSVDIGAPQNGSGKSTAFNLGLHARFAPNETAGPYAFSQAQLGIEDGRLTRHINVDGYSAKHSADWTGWSGSLAAGGGYRWALTDSVSVGPIVSFAYTHLSRPELTESGPAATGLTLDSSHFNSLRSSMGFNAGIDLPLKNRAGLRADFQITWDRELLNNDAIQYAYFAGAPEVGFASRNQVMGRDSLGLQAGLAFQVKENISLGANVSSQFFRAGQRSVAGNVSVNWRF</sequence>